<dbReference type="EMBL" id="JANAVB010037417">
    <property type="protein sequence ID" value="KAJ6802332.1"/>
    <property type="molecule type" value="Genomic_DNA"/>
</dbReference>
<dbReference type="AlphaFoldDB" id="A0AAX6F8N5"/>
<sequence>MEQRCVQECGAQGDGERKGGEIFHSVFSVPVLRRHDWQLQGAFALQEVHLRGVQEAGAGGCQENRTEGGAPAISNLDPSPVERLVHLPASLTTRLYGINILCS</sequence>
<proteinExistence type="predicted"/>
<reference evidence="2" key="2">
    <citation type="submission" date="2023-04" db="EMBL/GenBank/DDBJ databases">
        <authorList>
            <person name="Bruccoleri R.E."/>
            <person name="Oakeley E.J."/>
            <person name="Faust A.-M."/>
            <person name="Dessus-Babus S."/>
            <person name="Altorfer M."/>
            <person name="Burckhardt D."/>
            <person name="Oertli M."/>
            <person name="Naumann U."/>
            <person name="Petersen F."/>
            <person name="Wong J."/>
        </authorList>
    </citation>
    <scope>NUCLEOTIDE SEQUENCE</scope>
    <source>
        <strain evidence="2">GSM-AAB239-AS_SAM_17_03QT</strain>
        <tissue evidence="2">Leaf</tissue>
    </source>
</reference>
<reference evidence="2" key="1">
    <citation type="journal article" date="2023" name="GigaByte">
        <title>Genome assembly of the bearded iris, Iris pallida Lam.</title>
        <authorList>
            <person name="Bruccoleri R.E."/>
            <person name="Oakeley E.J."/>
            <person name="Faust A.M.E."/>
            <person name="Altorfer M."/>
            <person name="Dessus-Babus S."/>
            <person name="Burckhardt D."/>
            <person name="Oertli M."/>
            <person name="Naumann U."/>
            <person name="Petersen F."/>
            <person name="Wong J."/>
        </authorList>
    </citation>
    <scope>NUCLEOTIDE SEQUENCE</scope>
    <source>
        <strain evidence="2">GSM-AAB239-AS_SAM_17_03QT</strain>
    </source>
</reference>
<accession>A0AAX6F8N5</accession>
<name>A0AAX6F8N5_IRIPA</name>
<evidence type="ECO:0000313" key="2">
    <source>
        <dbReference type="EMBL" id="KAJ6812754.1"/>
    </source>
</evidence>
<protein>
    <submittedName>
        <fullName evidence="2">Gibberellin 2-beta-dioxygenase 8-like</fullName>
    </submittedName>
</protein>
<organism evidence="2 3">
    <name type="scientific">Iris pallida</name>
    <name type="common">Sweet iris</name>
    <dbReference type="NCBI Taxonomy" id="29817"/>
    <lineage>
        <taxon>Eukaryota</taxon>
        <taxon>Viridiplantae</taxon>
        <taxon>Streptophyta</taxon>
        <taxon>Embryophyta</taxon>
        <taxon>Tracheophyta</taxon>
        <taxon>Spermatophyta</taxon>
        <taxon>Magnoliopsida</taxon>
        <taxon>Liliopsida</taxon>
        <taxon>Asparagales</taxon>
        <taxon>Iridaceae</taxon>
        <taxon>Iridoideae</taxon>
        <taxon>Irideae</taxon>
        <taxon>Iris</taxon>
    </lineage>
</organism>
<evidence type="ECO:0000313" key="1">
    <source>
        <dbReference type="EMBL" id="KAJ6802332.1"/>
    </source>
</evidence>
<dbReference type="Proteomes" id="UP001140949">
    <property type="component" value="Unassembled WGS sequence"/>
</dbReference>
<dbReference type="EMBL" id="JANAVB010030819">
    <property type="protein sequence ID" value="KAJ6812754.1"/>
    <property type="molecule type" value="Genomic_DNA"/>
</dbReference>
<keyword evidence="3" id="KW-1185">Reference proteome</keyword>
<evidence type="ECO:0000313" key="3">
    <source>
        <dbReference type="Proteomes" id="UP001140949"/>
    </source>
</evidence>
<comment type="caution">
    <text evidence="2">The sequence shown here is derived from an EMBL/GenBank/DDBJ whole genome shotgun (WGS) entry which is preliminary data.</text>
</comment>
<gene>
    <name evidence="2" type="ORF">M6B38_147210</name>
    <name evidence="1" type="ORF">M6B38_194755</name>
</gene>